<dbReference type="Gene3D" id="1.10.10.60">
    <property type="entry name" value="Homeodomain-like"/>
    <property type="match status" value="1"/>
</dbReference>
<proteinExistence type="predicted"/>
<dbReference type="HOGENOM" id="CLU_1280441_0_0_1"/>
<dbReference type="AlphaFoldDB" id="U9UR92"/>
<sequence length="216" mass="25540">MVAKITKHRRVRQAAKYEQDKLAVKRRRVRLAAKYEQAKLTAKRRQSKRKKAFTSKRSSYSIEQKKQVVAYAKSNGRNEAARHFLLNGTSEKWTTETRRYTMKVGSGQKAFYPETEKKLYNWIIEQRMQGLAMTYTTAKFTMFDILEEPEMIALYGNSTEKFKASFRWLTLFMKRIQKSFEFSNIFNMDETPVWFDMAGNFTINVIGDKTVHIHRT</sequence>
<keyword evidence="1" id="KW-0238">DNA-binding</keyword>
<organism evidence="3">
    <name type="scientific">Rhizophagus irregularis (strain DAOM 181602 / DAOM 197198 / MUCL 43194)</name>
    <name type="common">Arbuscular mycorrhizal fungus</name>
    <name type="synonym">Glomus intraradices</name>
    <dbReference type="NCBI Taxonomy" id="747089"/>
    <lineage>
        <taxon>Eukaryota</taxon>
        <taxon>Fungi</taxon>
        <taxon>Fungi incertae sedis</taxon>
        <taxon>Mucoromycota</taxon>
        <taxon>Glomeromycotina</taxon>
        <taxon>Glomeromycetes</taxon>
        <taxon>Glomerales</taxon>
        <taxon>Glomeraceae</taxon>
        <taxon>Rhizophagus</taxon>
    </lineage>
</organism>
<name>U9UR92_RHIID</name>
<dbReference type="VEuPathDB" id="FungiDB:RhiirFUN_014146"/>
<dbReference type="InterPro" id="IPR006600">
    <property type="entry name" value="HTH_CenpB_DNA-bd_dom"/>
</dbReference>
<reference evidence="3" key="1">
    <citation type="submission" date="2013-07" db="EMBL/GenBank/DDBJ databases">
        <title>The genome of an arbuscular mycorrhizal fungus provides insights into the evolution of the oldest plant symbiosis.</title>
        <authorList>
            <consortium name="DOE Joint Genome Institute"/>
            <person name="Tisserant E."/>
            <person name="Malbreil M."/>
            <person name="Kuo A."/>
            <person name="Kohler A."/>
            <person name="Symeonidi A."/>
            <person name="Balestrini R."/>
            <person name="Charron P."/>
            <person name="Duensing N."/>
            <person name="Frei-dit-Frey N."/>
            <person name="Gianinazzi-Pearson V."/>
            <person name="Gilbert B."/>
            <person name="Handa Y."/>
            <person name="Hijri M."/>
            <person name="Kaul R."/>
            <person name="Kawaguchi M."/>
            <person name="Krajinski F."/>
            <person name="Lammers P."/>
            <person name="Lapierre D."/>
            <person name="Masclaux F.G."/>
            <person name="Murat C."/>
            <person name="Morin E."/>
            <person name="Ndikumana S."/>
            <person name="Pagni M."/>
            <person name="Petitpierre D."/>
            <person name="Requena N."/>
            <person name="Rosikiewicz P."/>
            <person name="Riley R."/>
            <person name="Saito K."/>
            <person name="San Clemente H."/>
            <person name="Shapiro H."/>
            <person name="van Tuinen D."/>
            <person name="Becard G."/>
            <person name="Bonfante P."/>
            <person name="Paszkowski U."/>
            <person name="Shachar-Hill Y."/>
            <person name="Young J.P."/>
            <person name="Sanders I.R."/>
            <person name="Henrissat B."/>
            <person name="Rensing S.A."/>
            <person name="Grigoriev I.V."/>
            <person name="Corradi N."/>
            <person name="Roux C."/>
            <person name="Martin F."/>
        </authorList>
    </citation>
    <scope>NUCLEOTIDE SEQUENCE</scope>
    <source>
        <strain evidence="3">DAOM 197198</strain>
    </source>
</reference>
<accession>U9UR92</accession>
<dbReference type="GO" id="GO:0003677">
    <property type="term" value="F:DNA binding"/>
    <property type="evidence" value="ECO:0007669"/>
    <property type="project" value="UniProtKB-KW"/>
</dbReference>
<feature type="non-terminal residue" evidence="3">
    <location>
        <position position="216"/>
    </location>
</feature>
<feature type="domain" description="HTH CENPB-type" evidence="2">
    <location>
        <begin position="103"/>
        <end position="182"/>
    </location>
</feature>
<evidence type="ECO:0000259" key="2">
    <source>
        <dbReference type="PROSITE" id="PS51253"/>
    </source>
</evidence>
<evidence type="ECO:0000313" key="3">
    <source>
        <dbReference type="EMBL" id="ESA22232.1"/>
    </source>
</evidence>
<dbReference type="PROSITE" id="PS51253">
    <property type="entry name" value="HTH_CENPB"/>
    <property type="match status" value="1"/>
</dbReference>
<evidence type="ECO:0000256" key="1">
    <source>
        <dbReference type="ARBA" id="ARBA00023125"/>
    </source>
</evidence>
<protein>
    <recommendedName>
        <fullName evidence="2">HTH CENPB-type domain-containing protein</fullName>
    </recommendedName>
</protein>
<dbReference type="EMBL" id="KI275754">
    <property type="protein sequence ID" value="ESA22232.1"/>
    <property type="molecule type" value="Genomic_DNA"/>
</dbReference>
<gene>
    <name evidence="3" type="ORF">GLOINDRAFT_91506</name>
</gene>